<proteinExistence type="predicted"/>
<evidence type="ECO:0000313" key="3">
    <source>
        <dbReference type="Proteomes" id="UP001281410"/>
    </source>
</evidence>
<accession>A0AAE0AFM9</accession>
<dbReference type="CDD" id="cd06222">
    <property type="entry name" value="RNase_H_like"/>
    <property type="match status" value="1"/>
</dbReference>
<gene>
    <name evidence="2" type="ORF">Dsin_017760</name>
</gene>
<dbReference type="Proteomes" id="UP001281410">
    <property type="component" value="Unassembled WGS sequence"/>
</dbReference>
<comment type="caution">
    <text evidence="2">The sequence shown here is derived from an EMBL/GenBank/DDBJ whole genome shotgun (WGS) entry which is preliminary data.</text>
</comment>
<dbReference type="AlphaFoldDB" id="A0AAE0AFM9"/>
<dbReference type="GO" id="GO:0004523">
    <property type="term" value="F:RNA-DNA hybrid ribonuclease activity"/>
    <property type="evidence" value="ECO:0007669"/>
    <property type="project" value="InterPro"/>
</dbReference>
<dbReference type="Gene3D" id="3.30.420.10">
    <property type="entry name" value="Ribonuclease H-like superfamily/Ribonuclease H"/>
    <property type="match status" value="1"/>
</dbReference>
<dbReference type="GO" id="GO:0003676">
    <property type="term" value="F:nucleic acid binding"/>
    <property type="evidence" value="ECO:0007669"/>
    <property type="project" value="InterPro"/>
</dbReference>
<sequence>MMPLVGVFKINTDAPLNNRDKVSGIGMVIRDCNGHVMASMCHNIRVCFQPHIAEAMAILRGLHLAIETGLVPASLESDALSVVKAIDSTVSSSA</sequence>
<evidence type="ECO:0000259" key="1">
    <source>
        <dbReference type="Pfam" id="PF13456"/>
    </source>
</evidence>
<keyword evidence="3" id="KW-1185">Reference proteome</keyword>
<feature type="domain" description="RNase H type-1" evidence="1">
    <location>
        <begin position="11"/>
        <end position="89"/>
    </location>
</feature>
<evidence type="ECO:0000313" key="2">
    <source>
        <dbReference type="EMBL" id="KAK3213054.1"/>
    </source>
</evidence>
<dbReference type="Pfam" id="PF13456">
    <property type="entry name" value="RVT_3"/>
    <property type="match status" value="1"/>
</dbReference>
<dbReference type="PANTHER" id="PTHR47074">
    <property type="entry name" value="BNAC02G40300D PROTEIN"/>
    <property type="match status" value="1"/>
</dbReference>
<dbReference type="PANTHER" id="PTHR47074:SF48">
    <property type="entry name" value="POLYNUCLEOTIDYL TRANSFERASE, RIBONUCLEASE H-LIKE SUPERFAMILY PROTEIN"/>
    <property type="match status" value="1"/>
</dbReference>
<dbReference type="InterPro" id="IPR002156">
    <property type="entry name" value="RNaseH_domain"/>
</dbReference>
<dbReference type="InterPro" id="IPR044730">
    <property type="entry name" value="RNase_H-like_dom_plant"/>
</dbReference>
<dbReference type="InterPro" id="IPR012337">
    <property type="entry name" value="RNaseH-like_sf"/>
</dbReference>
<organism evidence="2 3">
    <name type="scientific">Dipteronia sinensis</name>
    <dbReference type="NCBI Taxonomy" id="43782"/>
    <lineage>
        <taxon>Eukaryota</taxon>
        <taxon>Viridiplantae</taxon>
        <taxon>Streptophyta</taxon>
        <taxon>Embryophyta</taxon>
        <taxon>Tracheophyta</taxon>
        <taxon>Spermatophyta</taxon>
        <taxon>Magnoliopsida</taxon>
        <taxon>eudicotyledons</taxon>
        <taxon>Gunneridae</taxon>
        <taxon>Pentapetalae</taxon>
        <taxon>rosids</taxon>
        <taxon>malvids</taxon>
        <taxon>Sapindales</taxon>
        <taxon>Sapindaceae</taxon>
        <taxon>Hippocastanoideae</taxon>
        <taxon>Acereae</taxon>
        <taxon>Dipteronia</taxon>
    </lineage>
</organism>
<reference evidence="2" key="1">
    <citation type="journal article" date="2023" name="Plant J.">
        <title>Genome sequences and population genomics provide insights into the demographic history, inbreeding, and mutation load of two 'living fossil' tree species of Dipteronia.</title>
        <authorList>
            <person name="Feng Y."/>
            <person name="Comes H.P."/>
            <person name="Chen J."/>
            <person name="Zhu S."/>
            <person name="Lu R."/>
            <person name="Zhang X."/>
            <person name="Li P."/>
            <person name="Qiu J."/>
            <person name="Olsen K.M."/>
            <person name="Qiu Y."/>
        </authorList>
    </citation>
    <scope>NUCLEOTIDE SEQUENCE</scope>
    <source>
        <strain evidence="2">NBL</strain>
    </source>
</reference>
<dbReference type="SUPFAM" id="SSF53098">
    <property type="entry name" value="Ribonuclease H-like"/>
    <property type="match status" value="1"/>
</dbReference>
<name>A0AAE0AFM9_9ROSI</name>
<dbReference type="EMBL" id="JANJYJ010000005">
    <property type="protein sequence ID" value="KAK3213054.1"/>
    <property type="molecule type" value="Genomic_DNA"/>
</dbReference>
<dbReference type="InterPro" id="IPR036397">
    <property type="entry name" value="RNaseH_sf"/>
</dbReference>
<protein>
    <recommendedName>
        <fullName evidence="1">RNase H type-1 domain-containing protein</fullName>
    </recommendedName>
</protein>
<dbReference type="InterPro" id="IPR052929">
    <property type="entry name" value="RNase_H-like_EbsB-rel"/>
</dbReference>